<feature type="domain" description="Nudix hydrolase" evidence="10">
    <location>
        <begin position="95"/>
        <end position="227"/>
    </location>
</feature>
<feature type="region of interest" description="Disordered" evidence="9">
    <location>
        <begin position="491"/>
        <end position="516"/>
    </location>
</feature>
<dbReference type="GO" id="GO:0000290">
    <property type="term" value="P:deadenylation-dependent decapping of nuclear-transcribed mRNA"/>
    <property type="evidence" value="ECO:0007669"/>
    <property type="project" value="InterPro"/>
</dbReference>
<feature type="compositionally biased region" description="Polar residues" evidence="9">
    <location>
        <begin position="280"/>
        <end position="295"/>
    </location>
</feature>
<evidence type="ECO:0000313" key="12">
    <source>
        <dbReference type="Proteomes" id="UP001174691"/>
    </source>
</evidence>
<evidence type="ECO:0000256" key="3">
    <source>
        <dbReference type="ARBA" id="ARBA00005279"/>
    </source>
</evidence>
<gene>
    <name evidence="11" type="ORF">NKR19_g4626</name>
</gene>
<dbReference type="Pfam" id="PF05026">
    <property type="entry name" value="DCP2"/>
    <property type="match status" value="1"/>
</dbReference>
<name>A0AA38VI91_9PEZI</name>
<feature type="region of interest" description="Disordered" evidence="9">
    <location>
        <begin position="608"/>
        <end position="693"/>
    </location>
</feature>
<dbReference type="Gene3D" id="3.90.79.10">
    <property type="entry name" value="Nucleoside Triphosphate Pyrophosphohydrolase"/>
    <property type="match status" value="1"/>
</dbReference>
<dbReference type="Proteomes" id="UP001174691">
    <property type="component" value="Unassembled WGS sequence"/>
</dbReference>
<dbReference type="InterPro" id="IPR015797">
    <property type="entry name" value="NUDIX_hydrolase-like_dom_sf"/>
</dbReference>
<comment type="subcellular location">
    <subcellularLocation>
        <location evidence="2">Cytoplasm</location>
    </subcellularLocation>
</comment>
<evidence type="ECO:0000256" key="7">
    <source>
        <dbReference type="ARBA" id="ARBA00022884"/>
    </source>
</evidence>
<dbReference type="EMBL" id="JANBVN010000059">
    <property type="protein sequence ID" value="KAJ9152164.1"/>
    <property type="molecule type" value="Genomic_DNA"/>
</dbReference>
<feature type="compositionally biased region" description="Basic and acidic residues" evidence="9">
    <location>
        <begin position="663"/>
        <end position="672"/>
    </location>
</feature>
<dbReference type="InterPro" id="IPR036189">
    <property type="entry name" value="DCP2_BoxA_sf"/>
</dbReference>
<dbReference type="FunFam" id="3.90.79.10:FF:000003">
    <property type="entry name" value="M7GpppN-mRNA hydrolase isoform 2"/>
    <property type="match status" value="1"/>
</dbReference>
<feature type="compositionally biased region" description="Polar residues" evidence="9">
    <location>
        <begin position="541"/>
        <end position="555"/>
    </location>
</feature>
<sequence length="864" mass="95297">MTENKLQLEDWLDDLCVRFIINIPNEDLASVERICFQVEEAQWFYEDFIRPLDPALPSMNLRTFCMRIFQHCPLLSSFSTDHHMRAFENFMEYKTRVPVRGAILLNEAMDSTLLVKGWKKGASWSFPRGKINKDEDDLDCAIREVDEETGFDIKVAGLVPKHDEVKYIEFTMHGQQIRLYVFRDVPMDTVFAPKTRKEISNIQWFKLSELPAFRKKGGNQQNDAAAASNANKFYMVAPFLVPLKKWIVQQKRKDAAKAASNLHLPVQPLVEEVLTEEETATQTDVPTGPSASVPSIDTYEGATRELQRLLKMQPAAAQGHQQESAVSNGAVQDKGGALMAMLQSKGPTGKQPAPLGNSEIPHTPFDHIQTNPPEPQSPHHHHPTQRLSQDYYQQPPPNFPVVQRTGQNLHHGYQNQPAPISHAHPNNYNQTYTHRQAYTQNMPQMPQFRQPRKEPVLLHPQPLPPQVQQSVLTRGILPTPQLQEMAGIASGGSGAGNGPFGNQPNQYDQGAPRVQQRPVNMPPPQMTSHAMSLLNAFKSGATRNPDQHQAPNGQRQVPGAGGTAVQPQYQAPPAAPPFINGSQGGQRQYQPQNLPSIPAVANLYQQVDGAAKQPSPRSGVTLGQPAQNPNPQQAAHRSALLDIFKKQTPLSPTSSSDATVRPSRAENERPTHVAETSRAGTQQQQPQADAMGVHPRSDVGLTGMNPELNLPFRATQILARPKQAENIASQGHSGPSTQIRGTVSPQNLNVSYNNRPYPAAQSSPNTTAFPAASMLAGRQESNLEQRQKLLSLFGSKAQPSPTALWADDKGKQQEVLNEQPRSRVASLSGEGMQAVPLAPRRASGTPISPSDRDFLLNFLKKQAS</sequence>
<feature type="region of interest" description="Disordered" evidence="9">
    <location>
        <begin position="800"/>
        <end position="853"/>
    </location>
</feature>
<dbReference type="SUPFAM" id="SSF55811">
    <property type="entry name" value="Nudix"/>
    <property type="match status" value="1"/>
</dbReference>
<dbReference type="GO" id="GO:0000932">
    <property type="term" value="C:P-body"/>
    <property type="evidence" value="ECO:0007669"/>
    <property type="project" value="TreeGrafter"/>
</dbReference>
<evidence type="ECO:0000256" key="9">
    <source>
        <dbReference type="SAM" id="MobiDB-lite"/>
    </source>
</evidence>
<dbReference type="PROSITE" id="PS51462">
    <property type="entry name" value="NUDIX"/>
    <property type="match status" value="1"/>
</dbReference>
<evidence type="ECO:0000256" key="6">
    <source>
        <dbReference type="ARBA" id="ARBA00022801"/>
    </source>
</evidence>
<dbReference type="FunFam" id="1.10.10.1050:FF:000003">
    <property type="entry name" value="Decapping enzyme Dcp2, putative"/>
    <property type="match status" value="1"/>
</dbReference>
<dbReference type="GO" id="GO:0000184">
    <property type="term" value="P:nuclear-transcribed mRNA catabolic process, nonsense-mediated decay"/>
    <property type="evidence" value="ECO:0007669"/>
    <property type="project" value="InterPro"/>
</dbReference>
<evidence type="ECO:0000256" key="4">
    <source>
        <dbReference type="ARBA" id="ARBA00022490"/>
    </source>
</evidence>
<feature type="region of interest" description="Disordered" evidence="9">
    <location>
        <begin position="275"/>
        <end position="296"/>
    </location>
</feature>
<feature type="compositionally biased region" description="Polar residues" evidence="9">
    <location>
        <begin position="648"/>
        <end position="658"/>
    </location>
</feature>
<keyword evidence="4" id="KW-0963">Cytoplasm</keyword>
<keyword evidence="7" id="KW-0694">RNA-binding</keyword>
<accession>A0AA38VI91</accession>
<feature type="region of interest" description="Disordered" evidence="9">
    <location>
        <begin position="727"/>
        <end position="746"/>
    </location>
</feature>
<dbReference type="GO" id="GO:0140933">
    <property type="term" value="F:5'-(N(7)-methylguanosine 5'-triphospho)-[mRNA] hydrolase activity"/>
    <property type="evidence" value="ECO:0007669"/>
    <property type="project" value="InterPro"/>
</dbReference>
<comment type="cofactor">
    <cofactor evidence="1">
        <name>Mn(2+)</name>
        <dbReference type="ChEBI" id="CHEBI:29035"/>
    </cofactor>
</comment>
<organism evidence="11 12">
    <name type="scientific">Coniochaeta hoffmannii</name>
    <dbReference type="NCBI Taxonomy" id="91930"/>
    <lineage>
        <taxon>Eukaryota</taxon>
        <taxon>Fungi</taxon>
        <taxon>Dikarya</taxon>
        <taxon>Ascomycota</taxon>
        <taxon>Pezizomycotina</taxon>
        <taxon>Sordariomycetes</taxon>
        <taxon>Sordariomycetidae</taxon>
        <taxon>Coniochaetales</taxon>
        <taxon>Coniochaetaceae</taxon>
        <taxon>Coniochaeta</taxon>
    </lineage>
</organism>
<keyword evidence="8" id="KW-0464">Manganese</keyword>
<dbReference type="InterPro" id="IPR000086">
    <property type="entry name" value="NUDIX_hydrolase_dom"/>
</dbReference>
<keyword evidence="6" id="KW-0378">Hydrolase</keyword>
<evidence type="ECO:0000256" key="2">
    <source>
        <dbReference type="ARBA" id="ARBA00004496"/>
    </source>
</evidence>
<reference evidence="11" key="1">
    <citation type="submission" date="2022-07" db="EMBL/GenBank/DDBJ databases">
        <title>Fungi with potential for degradation of polypropylene.</title>
        <authorList>
            <person name="Gostincar C."/>
        </authorList>
    </citation>
    <scope>NUCLEOTIDE SEQUENCE</scope>
    <source>
        <strain evidence="11">EXF-13287</strain>
    </source>
</reference>
<dbReference type="GO" id="GO:0030145">
    <property type="term" value="F:manganese ion binding"/>
    <property type="evidence" value="ECO:0007669"/>
    <property type="project" value="InterPro"/>
</dbReference>
<feature type="compositionally biased region" description="Polar residues" evidence="9">
    <location>
        <begin position="678"/>
        <end position="687"/>
    </location>
</feature>
<dbReference type="Gene3D" id="1.10.10.1050">
    <property type="entry name" value="Dcp2, box A domain"/>
    <property type="match status" value="1"/>
</dbReference>
<evidence type="ECO:0000256" key="1">
    <source>
        <dbReference type="ARBA" id="ARBA00001936"/>
    </source>
</evidence>
<dbReference type="Pfam" id="PF00293">
    <property type="entry name" value="NUDIX"/>
    <property type="match status" value="1"/>
</dbReference>
<dbReference type="AlphaFoldDB" id="A0AA38VI91"/>
<keyword evidence="12" id="KW-1185">Reference proteome</keyword>
<feature type="region of interest" description="Disordered" evidence="9">
    <location>
        <begin position="343"/>
        <end position="395"/>
    </location>
</feature>
<protein>
    <submittedName>
        <fullName evidence="11">Mrna decapping complex subunit 2</fullName>
    </submittedName>
</protein>
<dbReference type="PANTHER" id="PTHR23114">
    <property type="entry name" value="M7GPPPN-MRNA HYDROLASE"/>
    <property type="match status" value="1"/>
</dbReference>
<keyword evidence="5" id="KW-0479">Metal-binding</keyword>
<dbReference type="PROSITE" id="PS00893">
    <property type="entry name" value="NUDIX_BOX"/>
    <property type="match status" value="1"/>
</dbReference>
<dbReference type="InterPro" id="IPR020084">
    <property type="entry name" value="NUDIX_hydrolase_CS"/>
</dbReference>
<dbReference type="SMART" id="SM01125">
    <property type="entry name" value="DCP2"/>
    <property type="match status" value="1"/>
</dbReference>
<dbReference type="PANTHER" id="PTHR23114:SF17">
    <property type="entry name" value="M7GPPPN-MRNA HYDROLASE"/>
    <property type="match status" value="1"/>
</dbReference>
<dbReference type="SUPFAM" id="SSF140586">
    <property type="entry name" value="Dcp2 domain-like"/>
    <property type="match status" value="1"/>
</dbReference>
<feature type="region of interest" description="Disordered" evidence="9">
    <location>
        <begin position="540"/>
        <end position="592"/>
    </location>
</feature>
<evidence type="ECO:0000256" key="5">
    <source>
        <dbReference type="ARBA" id="ARBA00022723"/>
    </source>
</evidence>
<feature type="compositionally biased region" description="Low complexity" evidence="9">
    <location>
        <begin position="624"/>
        <end position="635"/>
    </location>
</feature>
<dbReference type="InterPro" id="IPR007722">
    <property type="entry name" value="DCP2_BoxA"/>
</dbReference>
<dbReference type="GO" id="GO:0003723">
    <property type="term" value="F:RNA binding"/>
    <property type="evidence" value="ECO:0007669"/>
    <property type="project" value="UniProtKB-KW"/>
</dbReference>
<dbReference type="CDD" id="cd03672">
    <property type="entry name" value="NUDIX_Dcp2p_Nudt20"/>
    <property type="match status" value="1"/>
</dbReference>
<proteinExistence type="inferred from homology"/>
<dbReference type="InterPro" id="IPR044099">
    <property type="entry name" value="Dcp2_NUDIX"/>
</dbReference>
<evidence type="ECO:0000313" key="11">
    <source>
        <dbReference type="EMBL" id="KAJ9152164.1"/>
    </source>
</evidence>
<evidence type="ECO:0000259" key="10">
    <source>
        <dbReference type="PROSITE" id="PS51462"/>
    </source>
</evidence>
<comment type="similarity">
    <text evidence="3">Belongs to the Nudix hydrolase family. DCP2 subfamily.</text>
</comment>
<comment type="caution">
    <text evidence="11">The sequence shown here is derived from an EMBL/GenBank/DDBJ whole genome shotgun (WGS) entry which is preliminary data.</text>
</comment>
<evidence type="ECO:0000256" key="8">
    <source>
        <dbReference type="ARBA" id="ARBA00023211"/>
    </source>
</evidence>